<accession>A0A1M7RMM8</accession>
<organism evidence="2 3">
    <name type="scientific">Cryptosporangium aurantiacum</name>
    <dbReference type="NCBI Taxonomy" id="134849"/>
    <lineage>
        <taxon>Bacteria</taxon>
        <taxon>Bacillati</taxon>
        <taxon>Actinomycetota</taxon>
        <taxon>Actinomycetes</taxon>
        <taxon>Cryptosporangiales</taxon>
        <taxon>Cryptosporangiaceae</taxon>
        <taxon>Cryptosporangium</taxon>
    </lineage>
</organism>
<dbReference type="OrthoDB" id="3389388at2"/>
<dbReference type="Proteomes" id="UP000184440">
    <property type="component" value="Unassembled WGS sequence"/>
</dbReference>
<reference evidence="2 3" key="1">
    <citation type="submission" date="2016-11" db="EMBL/GenBank/DDBJ databases">
        <authorList>
            <person name="Jaros S."/>
            <person name="Januszkiewicz K."/>
            <person name="Wedrychowicz H."/>
        </authorList>
    </citation>
    <scope>NUCLEOTIDE SEQUENCE [LARGE SCALE GENOMIC DNA]</scope>
    <source>
        <strain evidence="2 3">DSM 46144</strain>
    </source>
</reference>
<gene>
    <name evidence="2" type="ORF">SAMN05443668_12547</name>
</gene>
<evidence type="ECO:0000313" key="2">
    <source>
        <dbReference type="EMBL" id="SHN47587.1"/>
    </source>
</evidence>
<proteinExistence type="predicted"/>
<protein>
    <recommendedName>
        <fullName evidence="4">Lipoprotein LprG</fullName>
    </recommendedName>
</protein>
<dbReference type="AlphaFoldDB" id="A0A1M7RMM8"/>
<feature type="signal peptide" evidence="1">
    <location>
        <begin position="1"/>
        <end position="27"/>
    </location>
</feature>
<dbReference type="PROSITE" id="PS51257">
    <property type="entry name" value="PROKAR_LIPOPROTEIN"/>
    <property type="match status" value="1"/>
</dbReference>
<evidence type="ECO:0000313" key="3">
    <source>
        <dbReference type="Proteomes" id="UP000184440"/>
    </source>
</evidence>
<evidence type="ECO:0008006" key="4">
    <source>
        <dbReference type="Google" id="ProtNLM"/>
    </source>
</evidence>
<name>A0A1M7RMM8_9ACTN</name>
<feature type="chain" id="PRO_5039440875" description="Lipoprotein LprG" evidence="1">
    <location>
        <begin position="28"/>
        <end position="279"/>
    </location>
</feature>
<sequence length="279" mass="29459">MRSAVKPRRVRALGAGTALALCAVLVAGCGLVEESSPVAKAVDKVVEKTPEEKLIEAAPTASTEPHEYQITHVGAPTTDANFSGRVNGPGKAYDLHVKSTDAEVGTMAVGFLVVDRKAWVRVSISKAESLGLPDIPDKWLLLDRTKVAKASDLPLEWESEDYDPAGTERLVKAVKSAVETAPGTYSGTLDLVASGIVDLVDEAEMTELGAEAKNLPFTATVTGGRLTEFALQVPAAGSTKAFTYQVKYSGYGSPKPVTTPTAAEATDAPEFIYEMFDGE</sequence>
<dbReference type="RefSeq" id="WP_143175735.1">
    <property type="nucleotide sequence ID" value="NZ_FRCS01000025.1"/>
</dbReference>
<dbReference type="STRING" id="134849.SAMN05443668_12547"/>
<evidence type="ECO:0000256" key="1">
    <source>
        <dbReference type="SAM" id="SignalP"/>
    </source>
</evidence>
<keyword evidence="3" id="KW-1185">Reference proteome</keyword>
<dbReference type="EMBL" id="FRCS01000025">
    <property type="protein sequence ID" value="SHN47587.1"/>
    <property type="molecule type" value="Genomic_DNA"/>
</dbReference>
<keyword evidence="1" id="KW-0732">Signal</keyword>